<dbReference type="AlphaFoldDB" id="A0A4U6QKN8"/>
<dbReference type="InterPro" id="IPR019587">
    <property type="entry name" value="Polyketide_cyclase/dehydratase"/>
</dbReference>
<comment type="caution">
    <text evidence="1">The sequence shown here is derived from an EMBL/GenBank/DDBJ whole genome shotgun (WGS) entry which is preliminary data.</text>
</comment>
<evidence type="ECO:0000313" key="2">
    <source>
        <dbReference type="Proteomes" id="UP000306985"/>
    </source>
</evidence>
<gene>
    <name evidence="1" type="ORF">FDO65_05250</name>
</gene>
<sequence>MTTADPEAAFAAIVDLAIQERWMVGTRLYPLAGDVDLPAVGARLAAFTGLGDVGFLDVMSVTEYDPPHRWVVRHDGAFVQGVGIFLVEAVDGRTRVTWIEDLQLPFGIIGRLGFPLVRPLARLGVWFSLQRLAREAEQLARRPVAG</sequence>
<dbReference type="Gene3D" id="3.30.530.20">
    <property type="match status" value="1"/>
</dbReference>
<dbReference type="RefSeq" id="WP_137448357.1">
    <property type="nucleotide sequence ID" value="NZ_SZZH01000001.1"/>
</dbReference>
<reference evidence="1 2" key="1">
    <citation type="submission" date="2019-05" db="EMBL/GenBank/DDBJ databases">
        <title>Nakamurella sp. N5BH11, whole genome shotgun sequence.</title>
        <authorList>
            <person name="Tuo L."/>
        </authorList>
    </citation>
    <scope>NUCLEOTIDE SEQUENCE [LARGE SCALE GENOMIC DNA]</scope>
    <source>
        <strain evidence="1 2">N5BH11</strain>
    </source>
</reference>
<dbReference type="InterPro" id="IPR023393">
    <property type="entry name" value="START-like_dom_sf"/>
</dbReference>
<dbReference type="Proteomes" id="UP000306985">
    <property type="component" value="Unassembled WGS sequence"/>
</dbReference>
<dbReference type="CDD" id="cd07812">
    <property type="entry name" value="SRPBCC"/>
    <property type="match status" value="1"/>
</dbReference>
<dbReference type="SUPFAM" id="SSF55961">
    <property type="entry name" value="Bet v1-like"/>
    <property type="match status" value="1"/>
</dbReference>
<accession>A0A4U6QKN8</accession>
<name>A0A4U6QKN8_9ACTN</name>
<dbReference type="OrthoDB" id="4823586at2"/>
<evidence type="ECO:0000313" key="1">
    <source>
        <dbReference type="EMBL" id="TKV61054.1"/>
    </source>
</evidence>
<dbReference type="Pfam" id="PF10604">
    <property type="entry name" value="Polyketide_cyc2"/>
    <property type="match status" value="1"/>
</dbReference>
<protein>
    <submittedName>
        <fullName evidence="1">SRPBCC family protein</fullName>
    </submittedName>
</protein>
<proteinExistence type="predicted"/>
<dbReference type="EMBL" id="SZZH01000001">
    <property type="protein sequence ID" value="TKV61054.1"/>
    <property type="molecule type" value="Genomic_DNA"/>
</dbReference>
<keyword evidence="2" id="KW-1185">Reference proteome</keyword>
<organism evidence="1 2">
    <name type="scientific">Nakamurella flava</name>
    <dbReference type="NCBI Taxonomy" id="2576308"/>
    <lineage>
        <taxon>Bacteria</taxon>
        <taxon>Bacillati</taxon>
        <taxon>Actinomycetota</taxon>
        <taxon>Actinomycetes</taxon>
        <taxon>Nakamurellales</taxon>
        <taxon>Nakamurellaceae</taxon>
        <taxon>Nakamurella</taxon>
    </lineage>
</organism>